<organism evidence="1 2">
    <name type="scientific">Canavalia gladiata</name>
    <name type="common">Sword bean</name>
    <name type="synonym">Dolichos gladiatus</name>
    <dbReference type="NCBI Taxonomy" id="3824"/>
    <lineage>
        <taxon>Eukaryota</taxon>
        <taxon>Viridiplantae</taxon>
        <taxon>Streptophyta</taxon>
        <taxon>Embryophyta</taxon>
        <taxon>Tracheophyta</taxon>
        <taxon>Spermatophyta</taxon>
        <taxon>Magnoliopsida</taxon>
        <taxon>eudicotyledons</taxon>
        <taxon>Gunneridae</taxon>
        <taxon>Pentapetalae</taxon>
        <taxon>rosids</taxon>
        <taxon>fabids</taxon>
        <taxon>Fabales</taxon>
        <taxon>Fabaceae</taxon>
        <taxon>Papilionoideae</taxon>
        <taxon>50 kb inversion clade</taxon>
        <taxon>NPAAA clade</taxon>
        <taxon>indigoferoid/millettioid clade</taxon>
        <taxon>Phaseoleae</taxon>
        <taxon>Canavalia</taxon>
    </lineage>
</organism>
<reference evidence="1 2" key="1">
    <citation type="submission" date="2024-01" db="EMBL/GenBank/DDBJ databases">
        <title>The genomes of 5 underutilized Papilionoideae crops provide insights into root nodulation and disease resistanc.</title>
        <authorList>
            <person name="Jiang F."/>
        </authorList>
    </citation>
    <scope>NUCLEOTIDE SEQUENCE [LARGE SCALE GENOMIC DNA]</scope>
    <source>
        <strain evidence="1">LVBAO_FW01</strain>
        <tissue evidence="1">Leaves</tissue>
    </source>
</reference>
<keyword evidence="2" id="KW-1185">Reference proteome</keyword>
<name>A0AAN9KDF5_CANGL</name>
<comment type="caution">
    <text evidence="1">The sequence shown here is derived from an EMBL/GenBank/DDBJ whole genome shotgun (WGS) entry which is preliminary data.</text>
</comment>
<proteinExistence type="predicted"/>
<accession>A0AAN9KDF5</accession>
<evidence type="ECO:0000313" key="2">
    <source>
        <dbReference type="Proteomes" id="UP001367508"/>
    </source>
</evidence>
<sequence length="133" mass="15545">MKVLADWSEHYVHRKVSLKLKTSLNENAPRHQLVSKRLRIYHRLSSAFTFATRVPSVTVHFRSQESASLITLPKSDASLFPARDFDFHIKNCLVVRRKQQFWVLAAGQEFADLLKNCNRGGWKFNRKKKYDQG</sequence>
<dbReference type="EMBL" id="JAYMYQ010000008">
    <property type="protein sequence ID" value="KAK7314969.1"/>
    <property type="molecule type" value="Genomic_DNA"/>
</dbReference>
<gene>
    <name evidence="1" type="ORF">VNO77_33501</name>
</gene>
<protein>
    <submittedName>
        <fullName evidence="1">Uncharacterized protein</fullName>
    </submittedName>
</protein>
<dbReference type="AlphaFoldDB" id="A0AAN9KDF5"/>
<evidence type="ECO:0000313" key="1">
    <source>
        <dbReference type="EMBL" id="KAK7314969.1"/>
    </source>
</evidence>
<dbReference type="Proteomes" id="UP001367508">
    <property type="component" value="Unassembled WGS sequence"/>
</dbReference>